<evidence type="ECO:0000259" key="2">
    <source>
        <dbReference type="PROSITE" id="PS51154"/>
    </source>
</evidence>
<proteinExistence type="predicted"/>
<gene>
    <name evidence="4" type="ORF">LN473_04485</name>
    <name evidence="3" type="ORF">OR61_18920</name>
</gene>
<reference evidence="3 5" key="1">
    <citation type="submission" date="2014-11" db="EMBL/GenBank/DDBJ databases">
        <title>Draft Genome Sequences of Xanthomonas vesicatoria Strains from the Balkan Peninsula.</title>
        <authorList>
            <person name="Vancheva T."/>
            <person name="Lefeuvre P."/>
            <person name="Bogatzevska N."/>
            <person name="Moncheva P."/>
            <person name="Koebnik R."/>
        </authorList>
    </citation>
    <scope>NUCLEOTIDE SEQUENCE [LARGE SCALE GENOMIC DNA]</scope>
    <source>
        <strain evidence="3 5">53M</strain>
    </source>
</reference>
<comment type="caution">
    <text evidence="3">The sequence shown here is derived from an EMBL/GenBank/DDBJ whole genome shotgun (WGS) entry which is preliminary data.</text>
</comment>
<dbReference type="PANTHER" id="PTHR12521:SF0">
    <property type="entry name" value="ADP-RIBOSE GLYCOHYDROLASE OARD1"/>
    <property type="match status" value="1"/>
</dbReference>
<dbReference type="PROSITE" id="PS51154">
    <property type="entry name" value="MACRO"/>
    <property type="match status" value="1"/>
</dbReference>
<feature type="domain" description="Macro" evidence="2">
    <location>
        <begin position="1"/>
        <end position="156"/>
    </location>
</feature>
<reference evidence="4" key="2">
    <citation type="submission" date="2021-11" db="EMBL/GenBank/DDBJ databases">
        <title>Genome resources and taxonomic validation of 89 Xanthomonas strains.</title>
        <authorList>
            <person name="Tambong J.T."/>
        </authorList>
    </citation>
    <scope>NUCLEOTIDE SEQUENCE</scope>
    <source>
        <strain evidence="4">Bv 5-4A</strain>
    </source>
</reference>
<dbReference type="InterPro" id="IPR050892">
    <property type="entry name" value="ADP-ribose_metab_enzymes"/>
</dbReference>
<dbReference type="AlphaFoldDB" id="A0AAJ0IVG8"/>
<sequence>MINITRGNLLKAKTQALVNTVNTEGVMGKGIALQFKQAFPSMYRDYNSAAKAGGIVLGKMHIVDLGALAEGPQWIINFPTKKHWKSKSRIADIEAGLVDLVATIRRLAIRSIAVPPLGCGYGGLDWTQVKPLIEAAFSELPDVDVQLYSPEGAPEAASMPTRTACPSMTEGRASLLALMRRYQAGLLDPFVSLLEVHKLMYFLQEAGQPLRLQYSEGFYGPYAKNLRQVLIALEGHYISGYGAGEDNPAKPLTLLGKSAELAEAKIAMDPSTSLRMDRVQQLIEGYEDAYGLELLSSLHWVMCRSRKAQTDVEFAIDVVKAWNPRKAKLLKPDHLRIAWRRLHDQKWATESVSAIH</sequence>
<dbReference type="GO" id="GO:0140291">
    <property type="term" value="P:peptidyl-glutamate ADP-deribosylation"/>
    <property type="evidence" value="ECO:0007669"/>
    <property type="project" value="TreeGrafter"/>
</dbReference>
<keyword evidence="6" id="KW-1185">Reference proteome</keyword>
<evidence type="ECO:0000313" key="4">
    <source>
        <dbReference type="EMBL" id="MCC8621260.1"/>
    </source>
</evidence>
<dbReference type="EMBL" id="JSYJ01000158">
    <property type="protein sequence ID" value="KHM91495.1"/>
    <property type="molecule type" value="Genomic_DNA"/>
</dbReference>
<evidence type="ECO:0000313" key="5">
    <source>
        <dbReference type="Proteomes" id="UP000030969"/>
    </source>
</evidence>
<dbReference type="InterPro" id="IPR043472">
    <property type="entry name" value="Macro_dom-like"/>
</dbReference>
<protein>
    <submittedName>
        <fullName evidence="3">Appr-1-p processing protein</fullName>
    </submittedName>
    <submittedName>
        <fullName evidence="4">Macro domain-containing protein</fullName>
    </submittedName>
</protein>
<dbReference type="PANTHER" id="PTHR12521">
    <property type="entry name" value="PROTEIN C6ORF130"/>
    <property type="match status" value="1"/>
</dbReference>
<dbReference type="Gene3D" id="3.40.220.10">
    <property type="entry name" value="Leucine Aminopeptidase, subunit E, domain 1"/>
    <property type="match status" value="1"/>
</dbReference>
<dbReference type="SUPFAM" id="SSF52949">
    <property type="entry name" value="Macro domain-like"/>
    <property type="match status" value="1"/>
</dbReference>
<dbReference type="InterPro" id="IPR002589">
    <property type="entry name" value="Macro_dom"/>
</dbReference>
<evidence type="ECO:0000313" key="3">
    <source>
        <dbReference type="EMBL" id="KHM91495.1"/>
    </source>
</evidence>
<dbReference type="SMART" id="SM00506">
    <property type="entry name" value="A1pp"/>
    <property type="match status" value="1"/>
</dbReference>
<dbReference type="Pfam" id="PF01661">
    <property type="entry name" value="Macro"/>
    <property type="match status" value="1"/>
</dbReference>
<dbReference type="RefSeq" id="WP_039426422.1">
    <property type="nucleotide sequence ID" value="NZ_JAANCI010000013.1"/>
</dbReference>
<dbReference type="Proteomes" id="UP001430544">
    <property type="component" value="Unassembled WGS sequence"/>
</dbReference>
<organism evidence="3 5">
    <name type="scientific">Xanthomonas vesicatoria</name>
    <dbReference type="NCBI Taxonomy" id="56460"/>
    <lineage>
        <taxon>Bacteria</taxon>
        <taxon>Pseudomonadati</taxon>
        <taxon>Pseudomonadota</taxon>
        <taxon>Gammaproteobacteria</taxon>
        <taxon>Lysobacterales</taxon>
        <taxon>Lysobacteraceae</taxon>
        <taxon>Xanthomonas</taxon>
    </lineage>
</organism>
<dbReference type="CDD" id="cd02901">
    <property type="entry name" value="Macro_Poa1p-like"/>
    <property type="match status" value="1"/>
</dbReference>
<name>A0AAJ0IVG8_9XANT</name>
<comment type="catalytic activity">
    <reaction evidence="1">
        <text>an N-(ADP-alpha-D-ribosyl)-thymidine in DNA + H2O = a thymidine in DNA + ADP-D-ribose</text>
        <dbReference type="Rhea" id="RHEA:71655"/>
        <dbReference type="Rhea" id="RHEA-COMP:13556"/>
        <dbReference type="Rhea" id="RHEA-COMP:18051"/>
        <dbReference type="ChEBI" id="CHEBI:15377"/>
        <dbReference type="ChEBI" id="CHEBI:57967"/>
        <dbReference type="ChEBI" id="CHEBI:137386"/>
        <dbReference type="ChEBI" id="CHEBI:191199"/>
    </reaction>
    <physiologicalReaction direction="left-to-right" evidence="1">
        <dbReference type="Rhea" id="RHEA:71656"/>
    </physiologicalReaction>
</comment>
<dbReference type="Proteomes" id="UP000030969">
    <property type="component" value="Unassembled WGS sequence"/>
</dbReference>
<evidence type="ECO:0000256" key="1">
    <source>
        <dbReference type="ARBA" id="ARBA00035885"/>
    </source>
</evidence>
<dbReference type="EMBL" id="JAJIUN010000014">
    <property type="protein sequence ID" value="MCC8621260.1"/>
    <property type="molecule type" value="Genomic_DNA"/>
</dbReference>
<evidence type="ECO:0000313" key="6">
    <source>
        <dbReference type="Proteomes" id="UP001430544"/>
    </source>
</evidence>
<accession>A0AAJ0IVG8</accession>